<proteinExistence type="predicted"/>
<name>A0AA39Y8T7_9PEZI</name>
<dbReference type="AlphaFoldDB" id="A0AA39Y8T7"/>
<accession>A0AA39Y8T7</accession>
<dbReference type="Proteomes" id="UP001174936">
    <property type="component" value="Unassembled WGS sequence"/>
</dbReference>
<evidence type="ECO:0000313" key="2">
    <source>
        <dbReference type="Proteomes" id="UP001174936"/>
    </source>
</evidence>
<evidence type="ECO:0000313" key="1">
    <source>
        <dbReference type="EMBL" id="KAK0648167.1"/>
    </source>
</evidence>
<dbReference type="EMBL" id="JAULSV010000003">
    <property type="protein sequence ID" value="KAK0648167.1"/>
    <property type="molecule type" value="Genomic_DNA"/>
</dbReference>
<organism evidence="1 2">
    <name type="scientific">Cercophora newfieldiana</name>
    <dbReference type="NCBI Taxonomy" id="92897"/>
    <lineage>
        <taxon>Eukaryota</taxon>
        <taxon>Fungi</taxon>
        <taxon>Dikarya</taxon>
        <taxon>Ascomycota</taxon>
        <taxon>Pezizomycotina</taxon>
        <taxon>Sordariomycetes</taxon>
        <taxon>Sordariomycetidae</taxon>
        <taxon>Sordariales</taxon>
        <taxon>Lasiosphaeriaceae</taxon>
        <taxon>Cercophora</taxon>
    </lineage>
</organism>
<reference evidence="1" key="1">
    <citation type="submission" date="2023-06" db="EMBL/GenBank/DDBJ databases">
        <title>Genome-scale phylogeny and comparative genomics of the fungal order Sordariales.</title>
        <authorList>
            <consortium name="Lawrence Berkeley National Laboratory"/>
            <person name="Hensen N."/>
            <person name="Bonometti L."/>
            <person name="Westerberg I."/>
            <person name="Brannstrom I.O."/>
            <person name="Guillou S."/>
            <person name="Cros-Aarteil S."/>
            <person name="Calhoun S."/>
            <person name="Haridas S."/>
            <person name="Kuo A."/>
            <person name="Mondo S."/>
            <person name="Pangilinan J."/>
            <person name="Riley R."/>
            <person name="Labutti K."/>
            <person name="Andreopoulos B."/>
            <person name="Lipzen A."/>
            <person name="Chen C."/>
            <person name="Yanf M."/>
            <person name="Daum C."/>
            <person name="Ng V."/>
            <person name="Clum A."/>
            <person name="Steindorff A."/>
            <person name="Ohm R."/>
            <person name="Martin F."/>
            <person name="Silar P."/>
            <person name="Natvig D."/>
            <person name="Lalanne C."/>
            <person name="Gautier V."/>
            <person name="Ament-Velasquez S.L."/>
            <person name="Kruys A."/>
            <person name="Hutchinson M.I."/>
            <person name="Powell A.J."/>
            <person name="Barry K."/>
            <person name="Miller A.N."/>
            <person name="Grigoriev I.V."/>
            <person name="Debuchy R."/>
            <person name="Gladieux P."/>
            <person name="Thoren M.H."/>
            <person name="Johannesson H."/>
        </authorList>
    </citation>
    <scope>NUCLEOTIDE SEQUENCE</scope>
    <source>
        <strain evidence="1">SMH2532-1</strain>
    </source>
</reference>
<keyword evidence="2" id="KW-1185">Reference proteome</keyword>
<comment type="caution">
    <text evidence="1">The sequence shown here is derived from an EMBL/GenBank/DDBJ whole genome shotgun (WGS) entry which is preliminary data.</text>
</comment>
<protein>
    <submittedName>
        <fullName evidence="1">Uncharacterized protein</fullName>
    </submittedName>
</protein>
<feature type="non-terminal residue" evidence="1">
    <location>
        <position position="189"/>
    </location>
</feature>
<gene>
    <name evidence="1" type="ORF">B0T16DRAFT_444312</name>
</gene>
<sequence>MGSLDSGFLEARSAAAKEYYEVVRTIIEAGGQIEPNEAESEEGFEAWALDFDLAYLDAYLFVGAEVALHPSQDEHRSVYYREMRERNQNLSNPAILRARHAKLTEEVRLFNDFVARTRGMGECKHPDCGTPILPNTPEVRHMMLDRAKEIDYALRDSLIAPLETFSTQSFKARYEKLKADAAEAFRIVL</sequence>